<dbReference type="GeneID" id="103308649"/>
<accession>A0A8R2H5A9</accession>
<dbReference type="RefSeq" id="XP_016657945.1">
    <property type="nucleotide sequence ID" value="XM_016802456.1"/>
</dbReference>
<keyword evidence="3" id="KW-1185">Reference proteome</keyword>
<evidence type="ECO:0008006" key="4">
    <source>
        <dbReference type="Google" id="ProtNLM"/>
    </source>
</evidence>
<reference evidence="3" key="1">
    <citation type="submission" date="2010-06" db="EMBL/GenBank/DDBJ databases">
        <authorList>
            <person name="Jiang H."/>
            <person name="Abraham K."/>
            <person name="Ali S."/>
            <person name="Alsbrooks S.L."/>
            <person name="Anim B.N."/>
            <person name="Anosike U.S."/>
            <person name="Attaway T."/>
            <person name="Bandaranaike D.P."/>
            <person name="Battles P.K."/>
            <person name="Bell S.N."/>
            <person name="Bell A.V."/>
            <person name="Beltran B."/>
            <person name="Bickham C."/>
            <person name="Bustamante Y."/>
            <person name="Caleb T."/>
            <person name="Canada A."/>
            <person name="Cardenas V."/>
            <person name="Carter K."/>
            <person name="Chacko J."/>
            <person name="Chandrabose M.N."/>
            <person name="Chavez D."/>
            <person name="Chavez A."/>
            <person name="Chen L."/>
            <person name="Chu H.-S."/>
            <person name="Claassen K.J."/>
            <person name="Cockrell R."/>
            <person name="Collins M."/>
            <person name="Cooper J.A."/>
            <person name="Cree A."/>
            <person name="Curry S.M."/>
            <person name="Da Y."/>
            <person name="Dao M.D."/>
            <person name="Das B."/>
            <person name="Davila M.-L."/>
            <person name="Davy-Carroll L."/>
            <person name="Denson S."/>
            <person name="Dinh H."/>
            <person name="Ebong V.E."/>
            <person name="Edwards J.R."/>
            <person name="Egan A."/>
            <person name="El-Daye J."/>
            <person name="Escobedo L."/>
            <person name="Fernandez S."/>
            <person name="Fernando P.R."/>
            <person name="Flagg N."/>
            <person name="Forbes L.D."/>
            <person name="Fowler R.G."/>
            <person name="Fu Q."/>
            <person name="Gabisi R.A."/>
            <person name="Ganer J."/>
            <person name="Garbino Pronczuk A."/>
            <person name="Garcia R.M."/>
            <person name="Garner T."/>
            <person name="Garrett T.E."/>
            <person name="Gonzalez D.A."/>
            <person name="Hamid H."/>
            <person name="Hawkins E.S."/>
            <person name="Hirani K."/>
            <person name="Hogues M.E."/>
            <person name="Hollins B."/>
            <person name="Hsiao C.-H."/>
            <person name="Jabil R."/>
            <person name="James M.L."/>
            <person name="Jhangiani S.N."/>
            <person name="Johnson B."/>
            <person name="Johnson Q."/>
            <person name="Joshi V."/>
            <person name="Kalu J.B."/>
            <person name="Kam C."/>
            <person name="Kashfia A."/>
            <person name="Keebler J."/>
            <person name="Kisamo H."/>
            <person name="Kovar C.L."/>
            <person name="Lago L.A."/>
            <person name="Lai C.-Y."/>
            <person name="Laidlaw J."/>
            <person name="Lara F."/>
            <person name="Le T.-K."/>
            <person name="Lee S.L."/>
            <person name="Legall F.H."/>
            <person name="Lemon S.J."/>
            <person name="Lewis L.R."/>
            <person name="Li B."/>
            <person name="Liu Y."/>
            <person name="Liu Y.-S."/>
            <person name="Lopez J."/>
            <person name="Lozado R.J."/>
            <person name="Lu J."/>
            <person name="Madu R.C."/>
            <person name="Maheshwari M."/>
            <person name="Maheshwari R."/>
            <person name="Malloy K."/>
            <person name="Martinez E."/>
            <person name="Mathew T."/>
            <person name="Mercado I.C."/>
            <person name="Mercado C."/>
            <person name="Meyer B."/>
            <person name="Montgomery K."/>
            <person name="Morgan M.B."/>
            <person name="Munidasa M."/>
            <person name="Nazareth L.V."/>
            <person name="Nelson J."/>
            <person name="Ng B.M."/>
            <person name="Nguyen N.B."/>
            <person name="Nguyen P.Q."/>
            <person name="Nguyen T."/>
            <person name="Obregon M."/>
            <person name="Okwuonu G.O."/>
            <person name="Onwere C.G."/>
            <person name="Orozco G."/>
            <person name="Parra A."/>
            <person name="Patel S."/>
            <person name="Patil S."/>
            <person name="Perez A."/>
            <person name="Perez Y."/>
            <person name="Pham C."/>
            <person name="Primus E.L."/>
            <person name="Pu L.-L."/>
            <person name="Puazo M."/>
            <person name="Qin X."/>
            <person name="Quiroz J.B."/>
            <person name="Reese J."/>
            <person name="Richards S."/>
            <person name="Rives C.M."/>
            <person name="Robberts R."/>
            <person name="Ruiz S.J."/>
            <person name="Ruiz M.J."/>
            <person name="Santibanez J."/>
            <person name="Schneider B.W."/>
            <person name="Sisson I."/>
            <person name="Smith M."/>
            <person name="Sodergren E."/>
            <person name="Song X.-Z."/>
            <person name="Song B.B."/>
            <person name="Summersgill H."/>
            <person name="Thelus R."/>
            <person name="Thornton R.D."/>
            <person name="Trejos Z.Y."/>
            <person name="Usmani K."/>
            <person name="Vattathil S."/>
            <person name="Villasana D."/>
            <person name="Walker D.L."/>
            <person name="Wang S."/>
            <person name="Wang K."/>
            <person name="White C.S."/>
            <person name="Williams A.C."/>
            <person name="Williamson J."/>
            <person name="Wilson K."/>
            <person name="Woghiren I.O."/>
            <person name="Woodworth J.R."/>
            <person name="Worley K.C."/>
            <person name="Wright R.A."/>
            <person name="Wu W."/>
            <person name="Young L."/>
            <person name="Zhang L."/>
            <person name="Zhang J."/>
            <person name="Zhu Y."/>
            <person name="Muzny D.M."/>
            <person name="Weinstock G."/>
            <person name="Gibbs R.A."/>
        </authorList>
    </citation>
    <scope>NUCLEOTIDE SEQUENCE [LARGE SCALE GENOMIC DNA]</scope>
    <source>
        <strain evidence="3">LSR1</strain>
    </source>
</reference>
<feature type="signal peptide" evidence="1">
    <location>
        <begin position="1"/>
        <end position="24"/>
    </location>
</feature>
<organism evidence="2 3">
    <name type="scientific">Acyrthosiphon pisum</name>
    <name type="common">Pea aphid</name>
    <dbReference type="NCBI Taxonomy" id="7029"/>
    <lineage>
        <taxon>Eukaryota</taxon>
        <taxon>Metazoa</taxon>
        <taxon>Ecdysozoa</taxon>
        <taxon>Arthropoda</taxon>
        <taxon>Hexapoda</taxon>
        <taxon>Insecta</taxon>
        <taxon>Pterygota</taxon>
        <taxon>Neoptera</taxon>
        <taxon>Paraneoptera</taxon>
        <taxon>Hemiptera</taxon>
        <taxon>Sternorrhyncha</taxon>
        <taxon>Aphidomorpha</taxon>
        <taxon>Aphidoidea</taxon>
        <taxon>Aphididae</taxon>
        <taxon>Macrosiphini</taxon>
        <taxon>Acyrthosiphon</taxon>
    </lineage>
</organism>
<reference evidence="2" key="2">
    <citation type="submission" date="2022-06" db="UniProtKB">
        <authorList>
            <consortium name="EnsemblMetazoa"/>
        </authorList>
    </citation>
    <scope>IDENTIFICATION</scope>
</reference>
<evidence type="ECO:0000313" key="3">
    <source>
        <dbReference type="Proteomes" id="UP000007819"/>
    </source>
</evidence>
<evidence type="ECO:0000313" key="2">
    <source>
        <dbReference type="EnsemblMetazoa" id="XP_016657945.1"/>
    </source>
</evidence>
<keyword evidence="1" id="KW-0732">Signal</keyword>
<evidence type="ECO:0000256" key="1">
    <source>
        <dbReference type="SAM" id="SignalP"/>
    </source>
</evidence>
<dbReference type="AlphaFoldDB" id="A0A8R2H5A9"/>
<dbReference type="EnsemblMetazoa" id="XM_016802456.2">
    <property type="protein sequence ID" value="XP_016657945.1"/>
    <property type="gene ID" value="LOC103308649"/>
</dbReference>
<dbReference type="OrthoDB" id="6622215at2759"/>
<name>A0A8R2H5A9_ACYPI</name>
<proteinExistence type="predicted"/>
<sequence>MRRLPVIWLPLALAVLITSRCVIGIPTRSQLRQMISTILYEDELYDDVLSERVILDESDNLPPCTKETVKNLSNVDPLQSLFALSTPHHKYYSGDNQNLSATILGKSLMCLTHKRVAFHLSLIIGLIQNKDNRVKFQMRARVFTHTIPFYIDMLAAIYKKYDDLLDVYDTLHGMFSSPSIAEDAECEANIEKLKKELIFLTDIIKSSCVVNEMKEYCSSFQLESLENCADKIKEENIVSDLDVNTYVATLMENENDILNLFDEMDLLRSMHMDAWKVWLKTPDLPPVTETEEFIRTPLPKRRDEIEDIIAARELAIKEENALAQAEAEKSTVIPIQIT</sequence>
<feature type="chain" id="PRO_5035714341" description="Secreted protein" evidence="1">
    <location>
        <begin position="25"/>
        <end position="338"/>
    </location>
</feature>
<dbReference type="KEGG" id="api:103308649"/>
<protein>
    <recommendedName>
        <fullName evidence="4">Secreted protein</fullName>
    </recommendedName>
</protein>
<dbReference type="Proteomes" id="UP000007819">
    <property type="component" value="Chromosome A2"/>
</dbReference>